<dbReference type="AlphaFoldDB" id="A0AAD1T6A2"/>
<proteinExistence type="predicted"/>
<sequence length="94" mass="10111">DLSHPTLQWHASLKGVTAQLWSAAITYNWGYPRPLVAEKDGRRARLTSALEADMFIHSLGLSAPATAANSTRTAHQWDVANVTVFQLAGSLAPG</sequence>
<gene>
    <name evidence="1" type="ORF">PECUL_23A015100</name>
</gene>
<organism evidence="1 2">
    <name type="scientific">Pelobates cultripes</name>
    <name type="common">Western spadefoot toad</name>
    <dbReference type="NCBI Taxonomy" id="61616"/>
    <lineage>
        <taxon>Eukaryota</taxon>
        <taxon>Metazoa</taxon>
        <taxon>Chordata</taxon>
        <taxon>Craniata</taxon>
        <taxon>Vertebrata</taxon>
        <taxon>Euteleostomi</taxon>
        <taxon>Amphibia</taxon>
        <taxon>Batrachia</taxon>
        <taxon>Anura</taxon>
        <taxon>Pelobatoidea</taxon>
        <taxon>Pelobatidae</taxon>
        <taxon>Pelobates</taxon>
    </lineage>
</organism>
<feature type="non-terminal residue" evidence="1">
    <location>
        <position position="1"/>
    </location>
</feature>
<dbReference type="EMBL" id="OW240921">
    <property type="protein sequence ID" value="CAH2319652.1"/>
    <property type="molecule type" value="Genomic_DNA"/>
</dbReference>
<reference evidence="1" key="1">
    <citation type="submission" date="2022-03" db="EMBL/GenBank/DDBJ databases">
        <authorList>
            <person name="Alioto T."/>
            <person name="Alioto T."/>
            <person name="Gomez Garrido J."/>
        </authorList>
    </citation>
    <scope>NUCLEOTIDE SEQUENCE</scope>
</reference>
<protein>
    <submittedName>
        <fullName evidence="1">Uncharacterized protein</fullName>
    </submittedName>
</protein>
<name>A0AAD1T6A2_PELCU</name>
<accession>A0AAD1T6A2</accession>
<dbReference type="Proteomes" id="UP001295444">
    <property type="component" value="Chromosome 10"/>
</dbReference>
<keyword evidence="2" id="KW-1185">Reference proteome</keyword>
<evidence type="ECO:0000313" key="1">
    <source>
        <dbReference type="EMBL" id="CAH2319652.1"/>
    </source>
</evidence>
<evidence type="ECO:0000313" key="2">
    <source>
        <dbReference type="Proteomes" id="UP001295444"/>
    </source>
</evidence>